<sequence>MSTTTTHKQCPVCSKEIPKGTGGDYQVWANGQWTSAHEDCARDRSAYTKNTTRHSKPTLLPQDEA</sequence>
<evidence type="ECO:0000256" key="1">
    <source>
        <dbReference type="SAM" id="MobiDB-lite"/>
    </source>
</evidence>
<accession>A0A0F9BNJ8</accession>
<proteinExistence type="predicted"/>
<reference evidence="2" key="1">
    <citation type="journal article" date="2015" name="Nature">
        <title>Complex archaea that bridge the gap between prokaryotes and eukaryotes.</title>
        <authorList>
            <person name="Spang A."/>
            <person name="Saw J.H."/>
            <person name="Jorgensen S.L."/>
            <person name="Zaremba-Niedzwiedzka K."/>
            <person name="Martijn J."/>
            <person name="Lind A.E."/>
            <person name="van Eijk R."/>
            <person name="Schleper C."/>
            <person name="Guy L."/>
            <person name="Ettema T.J."/>
        </authorList>
    </citation>
    <scope>NUCLEOTIDE SEQUENCE</scope>
</reference>
<dbReference type="AlphaFoldDB" id="A0A0F9BNJ8"/>
<gene>
    <name evidence="2" type="ORF">LCGC14_2506000</name>
</gene>
<comment type="caution">
    <text evidence="2">The sequence shown here is derived from an EMBL/GenBank/DDBJ whole genome shotgun (WGS) entry which is preliminary data.</text>
</comment>
<organism evidence="2">
    <name type="scientific">marine sediment metagenome</name>
    <dbReference type="NCBI Taxonomy" id="412755"/>
    <lineage>
        <taxon>unclassified sequences</taxon>
        <taxon>metagenomes</taxon>
        <taxon>ecological metagenomes</taxon>
    </lineage>
</organism>
<protein>
    <submittedName>
        <fullName evidence="2">Uncharacterized protein</fullName>
    </submittedName>
</protein>
<feature type="region of interest" description="Disordered" evidence="1">
    <location>
        <begin position="44"/>
        <end position="65"/>
    </location>
</feature>
<evidence type="ECO:0000313" key="2">
    <source>
        <dbReference type="EMBL" id="KKL15402.1"/>
    </source>
</evidence>
<dbReference type="EMBL" id="LAZR01040077">
    <property type="protein sequence ID" value="KKL15402.1"/>
    <property type="molecule type" value="Genomic_DNA"/>
</dbReference>
<name>A0A0F9BNJ8_9ZZZZ</name>